<feature type="region of interest" description="Disordered" evidence="1">
    <location>
        <begin position="1"/>
        <end position="79"/>
    </location>
</feature>
<evidence type="ECO:0000256" key="1">
    <source>
        <dbReference type="SAM" id="MobiDB-lite"/>
    </source>
</evidence>
<dbReference type="PANTHER" id="PTHR23216">
    <property type="entry name" value="NUCLEOLAR AND COILED-BODY PHOSPHOPROTEIN 1"/>
    <property type="match status" value="1"/>
</dbReference>
<protein>
    <recommendedName>
        <fullName evidence="2">Srp40 C-terminal domain-containing protein</fullName>
    </recommendedName>
</protein>
<organism evidence="3 4">
    <name type="scientific">Rotaria socialis</name>
    <dbReference type="NCBI Taxonomy" id="392032"/>
    <lineage>
        <taxon>Eukaryota</taxon>
        <taxon>Metazoa</taxon>
        <taxon>Spiralia</taxon>
        <taxon>Gnathifera</taxon>
        <taxon>Rotifera</taxon>
        <taxon>Eurotatoria</taxon>
        <taxon>Bdelloidea</taxon>
        <taxon>Philodinida</taxon>
        <taxon>Philodinidae</taxon>
        <taxon>Rotaria</taxon>
    </lineage>
</organism>
<name>A0A821I4Z8_9BILA</name>
<comment type="caution">
    <text evidence="3">The sequence shown here is derived from an EMBL/GenBank/DDBJ whole genome shotgun (WGS) entry which is preliminary data.</text>
</comment>
<feature type="domain" description="Srp40 C-terminal" evidence="2">
    <location>
        <begin position="16"/>
        <end position="91"/>
    </location>
</feature>
<reference evidence="3" key="1">
    <citation type="submission" date="2021-02" db="EMBL/GenBank/DDBJ databases">
        <authorList>
            <person name="Nowell W R."/>
        </authorList>
    </citation>
    <scope>NUCLEOTIDE SEQUENCE</scope>
</reference>
<dbReference type="Proteomes" id="UP000663873">
    <property type="component" value="Unassembled WGS sequence"/>
</dbReference>
<keyword evidence="4" id="KW-1185">Reference proteome</keyword>
<dbReference type="GO" id="GO:0005730">
    <property type="term" value="C:nucleolus"/>
    <property type="evidence" value="ECO:0007669"/>
    <property type="project" value="InterPro"/>
</dbReference>
<evidence type="ECO:0000313" key="4">
    <source>
        <dbReference type="Proteomes" id="UP000663873"/>
    </source>
</evidence>
<dbReference type="Pfam" id="PF05022">
    <property type="entry name" value="SRP40_C"/>
    <property type="match status" value="1"/>
</dbReference>
<dbReference type="GO" id="GO:0005654">
    <property type="term" value="C:nucleoplasm"/>
    <property type="evidence" value="ECO:0007669"/>
    <property type="project" value="TreeGrafter"/>
</dbReference>
<dbReference type="InterPro" id="IPR007718">
    <property type="entry name" value="Srp40_C"/>
</dbReference>
<dbReference type="AlphaFoldDB" id="A0A821I4Z8"/>
<gene>
    <name evidence="3" type="ORF">UJA718_LOCUS35809</name>
</gene>
<dbReference type="InterPro" id="IPR039191">
    <property type="entry name" value="Nopp140-like"/>
</dbReference>
<proteinExistence type="predicted"/>
<evidence type="ECO:0000259" key="2">
    <source>
        <dbReference type="Pfam" id="PF05022"/>
    </source>
</evidence>
<dbReference type="PANTHER" id="PTHR23216:SF1">
    <property type="entry name" value="NUCLEOLAR AND COILED-BODY PHOSPHOPROTEIN 1"/>
    <property type="match status" value="1"/>
</dbReference>
<accession>A0A821I4Z8</accession>
<sequence length="96" mass="10933">MNKSQNNGNEKRTTSPFRRVREEDADPEYLQKMGKNSFENKAGARGSWGEKANADLKFTRGKSFRHEKTKKKRGSYHGGKIDSVNTFSIKFDDSDG</sequence>
<feature type="compositionally biased region" description="Basic residues" evidence="1">
    <location>
        <begin position="59"/>
        <end position="75"/>
    </location>
</feature>
<dbReference type="EMBL" id="CAJOBP010033904">
    <property type="protein sequence ID" value="CAF4692239.1"/>
    <property type="molecule type" value="Genomic_DNA"/>
</dbReference>
<evidence type="ECO:0000313" key="3">
    <source>
        <dbReference type="EMBL" id="CAF4692239.1"/>
    </source>
</evidence>